<comment type="similarity">
    <text evidence="1">Belongs to the short-chain dehydrogenases/reductases (SDR) family.</text>
</comment>
<dbReference type="SUPFAM" id="SSF51735">
    <property type="entry name" value="NAD(P)-binding Rossmann-fold domains"/>
    <property type="match status" value="1"/>
</dbReference>
<dbReference type="AlphaFoldDB" id="A0AAN8IJY2"/>
<dbReference type="InterPro" id="IPR051468">
    <property type="entry name" value="Fungal_SecMetab_SDRs"/>
</dbReference>
<evidence type="ECO:0000256" key="1">
    <source>
        <dbReference type="ARBA" id="ARBA00006484"/>
    </source>
</evidence>
<dbReference type="PRINTS" id="PR00081">
    <property type="entry name" value="GDHRDH"/>
</dbReference>
<sequence>MAWILITPSSRGIGHAITRHLLATTPKSIPIVATTRASDPNETKESLLSNLHLDHDPSTRLDIQHCDLLSEPSISNLSAYCKSRYNSNPKTQHLGLGICLPGMLHPEKSPSQIDHDLALSTLKLNLLSPMMLLKHFYVFLPKKSTTLEPISGLPNSSLLSFLSARVGSITDNALGGWYSYRASKAGLNQLVKTADHHQRITSGPNAAVVGLHPGTVKTGLSKEFWANVKKDKLFSSEYSAEQLCSVLMRGGSGELNGGIDGFRGRCWDWKGQEVPP</sequence>
<gene>
    <name evidence="2" type="ORF">OHC33_008298</name>
</gene>
<dbReference type="InterPro" id="IPR036291">
    <property type="entry name" value="NAD(P)-bd_dom_sf"/>
</dbReference>
<proteinExistence type="inferred from homology"/>
<evidence type="ECO:0008006" key="4">
    <source>
        <dbReference type="Google" id="ProtNLM"/>
    </source>
</evidence>
<dbReference type="Gene3D" id="3.40.50.720">
    <property type="entry name" value="NAD(P)-binding Rossmann-like Domain"/>
    <property type="match status" value="1"/>
</dbReference>
<dbReference type="Proteomes" id="UP001316803">
    <property type="component" value="Unassembled WGS sequence"/>
</dbReference>
<keyword evidence="3" id="KW-1185">Reference proteome</keyword>
<protein>
    <recommendedName>
        <fullName evidence="4">NAD(P)-binding protein</fullName>
    </recommendedName>
</protein>
<accession>A0AAN8IJY2</accession>
<name>A0AAN8IJY2_9EURO</name>
<evidence type="ECO:0000313" key="2">
    <source>
        <dbReference type="EMBL" id="KAK5950632.1"/>
    </source>
</evidence>
<comment type="caution">
    <text evidence="2">The sequence shown here is derived from an EMBL/GenBank/DDBJ whole genome shotgun (WGS) entry which is preliminary data.</text>
</comment>
<dbReference type="GO" id="GO:0016491">
    <property type="term" value="F:oxidoreductase activity"/>
    <property type="evidence" value="ECO:0007669"/>
    <property type="project" value="TreeGrafter"/>
</dbReference>
<dbReference type="InterPro" id="IPR002347">
    <property type="entry name" value="SDR_fam"/>
</dbReference>
<dbReference type="PANTHER" id="PTHR43544">
    <property type="entry name" value="SHORT-CHAIN DEHYDROGENASE/REDUCTASE"/>
    <property type="match status" value="1"/>
</dbReference>
<dbReference type="GO" id="GO:0005737">
    <property type="term" value="C:cytoplasm"/>
    <property type="evidence" value="ECO:0007669"/>
    <property type="project" value="TreeGrafter"/>
</dbReference>
<dbReference type="PANTHER" id="PTHR43544:SF12">
    <property type="entry name" value="NAD(P)-BINDING ROSSMANN-FOLD SUPERFAMILY PROTEIN"/>
    <property type="match status" value="1"/>
</dbReference>
<dbReference type="EMBL" id="JAKLMC020000025">
    <property type="protein sequence ID" value="KAK5950632.1"/>
    <property type="molecule type" value="Genomic_DNA"/>
</dbReference>
<organism evidence="2 3">
    <name type="scientific">Knufia fluminis</name>
    <dbReference type="NCBI Taxonomy" id="191047"/>
    <lineage>
        <taxon>Eukaryota</taxon>
        <taxon>Fungi</taxon>
        <taxon>Dikarya</taxon>
        <taxon>Ascomycota</taxon>
        <taxon>Pezizomycotina</taxon>
        <taxon>Eurotiomycetes</taxon>
        <taxon>Chaetothyriomycetidae</taxon>
        <taxon>Chaetothyriales</taxon>
        <taxon>Trichomeriaceae</taxon>
        <taxon>Knufia</taxon>
    </lineage>
</organism>
<evidence type="ECO:0000313" key="3">
    <source>
        <dbReference type="Proteomes" id="UP001316803"/>
    </source>
</evidence>
<reference evidence="2 3" key="1">
    <citation type="submission" date="2022-12" db="EMBL/GenBank/DDBJ databases">
        <title>Genomic features and morphological characterization of a novel Knufia sp. strain isolated from spacecraft assembly facility.</title>
        <authorList>
            <person name="Teixeira M."/>
            <person name="Chander A.M."/>
            <person name="Stajich J.E."/>
            <person name="Venkateswaran K."/>
        </authorList>
    </citation>
    <scope>NUCLEOTIDE SEQUENCE [LARGE SCALE GENOMIC DNA]</scope>
    <source>
        <strain evidence="2 3">FJI-L2-BK-P2</strain>
    </source>
</reference>